<dbReference type="EMBL" id="CP003537">
    <property type="protein sequence ID" value="AGH95695.1"/>
    <property type="molecule type" value="Genomic_DNA"/>
</dbReference>
<feature type="transmembrane region" description="Helical" evidence="1">
    <location>
        <begin position="30"/>
        <end position="50"/>
    </location>
</feature>
<evidence type="ECO:0000313" key="2">
    <source>
        <dbReference type="EMBL" id="AGH95695.1"/>
    </source>
</evidence>
<protein>
    <recommendedName>
        <fullName evidence="4">HdeD protein</fullName>
    </recommendedName>
</protein>
<dbReference type="PATRIC" id="fig|1184267.3.peg.1496"/>
<keyword evidence="1" id="KW-1133">Transmembrane helix</keyword>
<gene>
    <name evidence="2" type="ORF">A11Q_1479</name>
</gene>
<accession>M4VB43</accession>
<sequence>MASESTTEVTTVKSDGLFNAVSVPLGSGRWLMALGIALMVLGIFALVASVATTLMSIVFIGAMLLVASIFQVVFAITAGRWVGVGVHLLLFVLYGVTGAFLIFNPIVGAATLTLFLAFFFIVSGLFRAAYAATLRYSEWGWSFLGGMITTALGAYVLMNMPETSLVLLGVLFGIDLLLVGMSFFWSGFGIRKVTSVHKSSKKMKPMRAAHT</sequence>
<keyword evidence="1" id="KW-0812">Transmembrane</keyword>
<evidence type="ECO:0000313" key="3">
    <source>
        <dbReference type="Proteomes" id="UP000012040"/>
    </source>
</evidence>
<dbReference type="InterPro" id="IPR052712">
    <property type="entry name" value="Acid_resist_chaperone_HdeD"/>
</dbReference>
<dbReference type="eggNOG" id="COG3247">
    <property type="taxonomic scope" value="Bacteria"/>
</dbReference>
<name>M4VB43_9BACT</name>
<keyword evidence="3" id="KW-1185">Reference proteome</keyword>
<dbReference type="GO" id="GO:0005886">
    <property type="term" value="C:plasma membrane"/>
    <property type="evidence" value="ECO:0007669"/>
    <property type="project" value="TreeGrafter"/>
</dbReference>
<feature type="transmembrane region" description="Helical" evidence="1">
    <location>
        <begin position="57"/>
        <end position="78"/>
    </location>
</feature>
<evidence type="ECO:0000256" key="1">
    <source>
        <dbReference type="SAM" id="Phobius"/>
    </source>
</evidence>
<dbReference type="AlphaFoldDB" id="M4VB43"/>
<dbReference type="STRING" id="1184267.A11Q_1479"/>
<organism evidence="2 3">
    <name type="scientific">Pseudobdellovibrio exovorus JSS</name>
    <dbReference type="NCBI Taxonomy" id="1184267"/>
    <lineage>
        <taxon>Bacteria</taxon>
        <taxon>Pseudomonadati</taxon>
        <taxon>Bdellovibrionota</taxon>
        <taxon>Bdellovibrionia</taxon>
        <taxon>Bdellovibrionales</taxon>
        <taxon>Pseudobdellovibrionaceae</taxon>
        <taxon>Pseudobdellovibrio</taxon>
    </lineage>
</organism>
<feature type="transmembrane region" description="Helical" evidence="1">
    <location>
        <begin position="84"/>
        <end position="103"/>
    </location>
</feature>
<dbReference type="KEGG" id="bex:A11Q_1479"/>
<dbReference type="InterPro" id="IPR005325">
    <property type="entry name" value="DUF308_memb"/>
</dbReference>
<feature type="transmembrane region" description="Helical" evidence="1">
    <location>
        <begin position="165"/>
        <end position="185"/>
    </location>
</feature>
<feature type="transmembrane region" description="Helical" evidence="1">
    <location>
        <begin position="139"/>
        <end position="158"/>
    </location>
</feature>
<proteinExistence type="predicted"/>
<keyword evidence="1" id="KW-0472">Membrane</keyword>
<dbReference type="PANTHER" id="PTHR34989">
    <property type="entry name" value="PROTEIN HDED"/>
    <property type="match status" value="1"/>
</dbReference>
<dbReference type="PANTHER" id="PTHR34989:SF1">
    <property type="entry name" value="PROTEIN HDED"/>
    <property type="match status" value="1"/>
</dbReference>
<feature type="transmembrane region" description="Helical" evidence="1">
    <location>
        <begin position="110"/>
        <end position="133"/>
    </location>
</feature>
<dbReference type="RefSeq" id="WP_015470185.1">
    <property type="nucleotide sequence ID" value="NC_020813.1"/>
</dbReference>
<dbReference type="Pfam" id="PF03729">
    <property type="entry name" value="DUF308"/>
    <property type="match status" value="1"/>
</dbReference>
<dbReference type="OrthoDB" id="9815400at2"/>
<dbReference type="Proteomes" id="UP000012040">
    <property type="component" value="Chromosome"/>
</dbReference>
<dbReference type="HOGENOM" id="CLU_091585_2_0_7"/>
<evidence type="ECO:0008006" key="4">
    <source>
        <dbReference type="Google" id="ProtNLM"/>
    </source>
</evidence>
<reference evidence="2 3" key="1">
    <citation type="journal article" date="2013" name="ISME J.">
        <title>By their genes ye shall know them: genomic signatures of predatory bacteria.</title>
        <authorList>
            <person name="Pasternak Z."/>
            <person name="Pietrokovski S."/>
            <person name="Rotem O."/>
            <person name="Gophna U."/>
            <person name="Lurie-Weinberger M.N."/>
            <person name="Jurkevitch E."/>
        </authorList>
    </citation>
    <scope>NUCLEOTIDE SEQUENCE [LARGE SCALE GENOMIC DNA]</scope>
    <source>
        <strain evidence="2 3">JSS</strain>
    </source>
</reference>